<sequence length="350" mass="35041">MGQMPETSTFGSQTLLGPAWVTMDEDLLGATAEMFEALAMHLRGVVVPQLQGQLAMQNTSWSGQGSDAASHEASAIINGHEVNATQASAIANKLRRMEQVVFQTKSMLNMTAQQVEQQCQAALSGGGFGPEIYAKIQAYVAQGLAQNIEHVTTGTAQLGGDLGVPASGMPEMPGSGNPQQMMQMVSQMTQQVGKLPQQLGKMGGGGQGMQQLMQPIQQMTSMFGKGGGSKGLSPFSNHPLTGGTGPKAGAGMARGGLPGGSGGGAARTPLMGSLIGHTTNATATAPAPAGAASGARVGGGSAPVGAGGTGAGGTGGMAGTRGTTGSSRVAMAAPAPLDQDFGDEDIDDDW</sequence>
<evidence type="ECO:0000313" key="2">
    <source>
        <dbReference type="EMBL" id="MBS9532810.1"/>
    </source>
</evidence>
<comment type="caution">
    <text evidence="2">The sequence shown here is derived from an EMBL/GenBank/DDBJ whole genome shotgun (WGS) entry which is preliminary data.</text>
</comment>
<keyword evidence="3" id="KW-1185">Reference proteome</keyword>
<feature type="region of interest" description="Disordered" evidence="1">
    <location>
        <begin position="331"/>
        <end position="350"/>
    </location>
</feature>
<feature type="compositionally biased region" description="Gly residues" evidence="1">
    <location>
        <begin position="242"/>
        <end position="265"/>
    </location>
</feature>
<feature type="compositionally biased region" description="Gly residues" evidence="1">
    <location>
        <begin position="306"/>
        <end position="319"/>
    </location>
</feature>
<reference evidence="2 3" key="1">
    <citation type="submission" date="2021-05" db="EMBL/GenBank/DDBJ databases">
        <title>Mycobacterium acidophilum sp. nov., an extremely acid-tolerant member of the genus Mycobacterium.</title>
        <authorList>
            <person name="Xia J."/>
        </authorList>
    </citation>
    <scope>NUCLEOTIDE SEQUENCE [LARGE SCALE GENOMIC DNA]</scope>
    <source>
        <strain evidence="2 3">M1</strain>
    </source>
</reference>
<feature type="region of interest" description="Disordered" evidence="1">
    <location>
        <begin position="236"/>
        <end position="265"/>
    </location>
</feature>
<accession>A0ABS5REV5</accession>
<feature type="compositionally biased region" description="Acidic residues" evidence="1">
    <location>
        <begin position="340"/>
        <end position="350"/>
    </location>
</feature>
<dbReference type="Proteomes" id="UP001519535">
    <property type="component" value="Unassembled WGS sequence"/>
</dbReference>
<proteinExistence type="predicted"/>
<name>A0ABS5REV5_9MYCO</name>
<dbReference type="EMBL" id="JAHCLR010000005">
    <property type="protein sequence ID" value="MBS9532810.1"/>
    <property type="molecule type" value="Genomic_DNA"/>
</dbReference>
<organism evidence="2 3">
    <name type="scientific">Mycolicibacter acidiphilus</name>
    <dbReference type="NCBI Taxonomy" id="2835306"/>
    <lineage>
        <taxon>Bacteria</taxon>
        <taxon>Bacillati</taxon>
        <taxon>Actinomycetota</taxon>
        <taxon>Actinomycetes</taxon>
        <taxon>Mycobacteriales</taxon>
        <taxon>Mycobacteriaceae</taxon>
        <taxon>Mycolicibacter</taxon>
    </lineage>
</organism>
<evidence type="ECO:0000313" key="3">
    <source>
        <dbReference type="Proteomes" id="UP001519535"/>
    </source>
</evidence>
<evidence type="ECO:0008006" key="4">
    <source>
        <dbReference type="Google" id="ProtNLM"/>
    </source>
</evidence>
<gene>
    <name evidence="2" type="ORF">KIH27_04310</name>
</gene>
<protein>
    <recommendedName>
        <fullName evidence="4">PPE family protein</fullName>
    </recommendedName>
</protein>
<feature type="region of interest" description="Disordered" evidence="1">
    <location>
        <begin position="306"/>
        <end position="326"/>
    </location>
</feature>
<evidence type="ECO:0000256" key="1">
    <source>
        <dbReference type="SAM" id="MobiDB-lite"/>
    </source>
</evidence>